<feature type="transmembrane region" description="Helical" evidence="1">
    <location>
        <begin position="62"/>
        <end position="87"/>
    </location>
</feature>
<proteinExistence type="predicted"/>
<dbReference type="EMBL" id="FO117600">
    <property type="protein sequence ID" value="CCG00159.1"/>
    <property type="molecule type" value="Genomic_DNA"/>
</dbReference>
<sequence length="184" mass="22084">MKKIGDRISFEDSKFKTTVVIIPERNHFVNMLMGAWLGMWYCIGAVVIWSLFHLVLLEQERIILYIFLLFWCYYAFRISKSYLWLLFGKELLKLNKDAFFIKRSFFRYGKLTPYYYDNIADFHFEIPEGRTIQAIWESSPWVSGGERFEFEYFGKVKKFGRKLNQRDAKLLSNLLISKIKSFSK</sequence>
<feature type="transmembrane region" description="Helical" evidence="1">
    <location>
        <begin position="35"/>
        <end position="56"/>
    </location>
</feature>
<name>H6RGJ8_9BACT</name>
<evidence type="ECO:0000256" key="1">
    <source>
        <dbReference type="SAM" id="Phobius"/>
    </source>
</evidence>
<accession>H6RGJ8</accession>
<gene>
    <name evidence="2" type="ORF">VIS_S3CMB110007</name>
</gene>
<keyword evidence="1" id="KW-1133">Transmembrane helix</keyword>
<reference evidence="2" key="1">
    <citation type="journal article" date="2012" name="Environ. Microbiol.">
        <title>Genomic content of uncultured Bacteroidetes from contrasting oceanic provinces in the North Atlantic Ocean.</title>
        <authorList>
            <person name="Gomez-Pereira P.R."/>
            <person name="Schuler M."/>
            <person name="Fuchs B.M."/>
            <person name="Bennke C."/>
            <person name="Teeling H."/>
            <person name="Waldmann J."/>
            <person name="Richter M."/>
            <person name="Barbe V."/>
            <person name="Bataille E."/>
            <person name="Glockner F.O."/>
            <person name="Amann R."/>
        </authorList>
    </citation>
    <scope>NUCLEOTIDE SEQUENCE</scope>
</reference>
<keyword evidence="1" id="KW-0812">Transmembrane</keyword>
<keyword evidence="1" id="KW-0472">Membrane</keyword>
<protein>
    <submittedName>
        <fullName evidence="2">Uncharacterized protein</fullName>
    </submittedName>
</protein>
<reference evidence="2" key="2">
    <citation type="submission" date="2012-02" db="EMBL/GenBank/DDBJ databases">
        <authorList>
            <person name="Genoscope - CEA"/>
        </authorList>
    </citation>
    <scope>NUCLEOTIDE SEQUENCE</scope>
</reference>
<organism evidence="2">
    <name type="scientific">uncultured Flavobacteriia bacterium</name>
    <dbReference type="NCBI Taxonomy" id="212695"/>
    <lineage>
        <taxon>Bacteria</taxon>
        <taxon>Pseudomonadati</taxon>
        <taxon>Bacteroidota</taxon>
        <taxon>Flavobacteriia</taxon>
        <taxon>environmental samples</taxon>
    </lineage>
</organism>
<dbReference type="AlphaFoldDB" id="H6RGJ8"/>
<evidence type="ECO:0000313" key="2">
    <source>
        <dbReference type="EMBL" id="CCG00159.1"/>
    </source>
</evidence>